<dbReference type="PANTHER" id="PTHR11820:SF7">
    <property type="entry name" value="ACYLPYRUVASE FAHD1, MITOCHONDRIAL"/>
    <property type="match status" value="1"/>
</dbReference>
<name>A0ABQ5YE10_9NEIS</name>
<dbReference type="InterPro" id="IPR011234">
    <property type="entry name" value="Fumarylacetoacetase-like_C"/>
</dbReference>
<protein>
    <submittedName>
        <fullName evidence="3">Acylpyruvase</fullName>
    </submittedName>
</protein>
<dbReference type="PANTHER" id="PTHR11820">
    <property type="entry name" value="ACYLPYRUVASE"/>
    <property type="match status" value="1"/>
</dbReference>
<dbReference type="EMBL" id="BSOG01000001">
    <property type="protein sequence ID" value="GLR11575.1"/>
    <property type="molecule type" value="Genomic_DNA"/>
</dbReference>
<dbReference type="SUPFAM" id="SSF56529">
    <property type="entry name" value="FAH"/>
    <property type="match status" value="1"/>
</dbReference>
<gene>
    <name evidence="3" type="primary">ycgM</name>
    <name evidence="3" type="ORF">GCM10007907_03650</name>
</gene>
<sequence length="225" mass="23886">MTPYSVHGMPTIHFTDGSQLAVANIYCIGRNYAAHAAELGNTLEPEPVVFLKPTSALLHEGSAITLPDYSNDVHHEAELVLAIGLGGKHIARDAAMNHVAGYALGLDLTARDLQTQAKNKGLPWAVAKGFDGSACLSHFIVPALLPEPQAARFSLQVNGQIRQVGDCSLMIHDLPAIIAYLSSRFTLQPGDLIYTGTPAGVAAIQAGDVLELALEDVLKARFEVA</sequence>
<dbReference type="Proteomes" id="UP001156706">
    <property type="component" value="Unassembled WGS sequence"/>
</dbReference>
<reference evidence="4" key="1">
    <citation type="journal article" date="2019" name="Int. J. Syst. Evol. Microbiol.">
        <title>The Global Catalogue of Microorganisms (GCM) 10K type strain sequencing project: providing services to taxonomists for standard genome sequencing and annotation.</title>
        <authorList>
            <consortium name="The Broad Institute Genomics Platform"/>
            <consortium name="The Broad Institute Genome Sequencing Center for Infectious Disease"/>
            <person name="Wu L."/>
            <person name="Ma J."/>
        </authorList>
    </citation>
    <scope>NUCLEOTIDE SEQUENCE [LARGE SCALE GENOMIC DNA]</scope>
    <source>
        <strain evidence="4">NBRC 110044</strain>
    </source>
</reference>
<dbReference type="Gene3D" id="3.90.850.10">
    <property type="entry name" value="Fumarylacetoacetase-like, C-terminal domain"/>
    <property type="match status" value="1"/>
</dbReference>
<accession>A0ABQ5YE10</accession>
<evidence type="ECO:0000313" key="3">
    <source>
        <dbReference type="EMBL" id="GLR11575.1"/>
    </source>
</evidence>
<organism evidence="3 4">
    <name type="scientific">Chitinimonas prasina</name>
    <dbReference type="NCBI Taxonomy" id="1434937"/>
    <lineage>
        <taxon>Bacteria</taxon>
        <taxon>Pseudomonadati</taxon>
        <taxon>Pseudomonadota</taxon>
        <taxon>Betaproteobacteria</taxon>
        <taxon>Neisseriales</taxon>
        <taxon>Chitinibacteraceae</taxon>
        <taxon>Chitinimonas</taxon>
    </lineage>
</organism>
<dbReference type="Pfam" id="PF01557">
    <property type="entry name" value="FAA_hydrolase"/>
    <property type="match status" value="1"/>
</dbReference>
<dbReference type="InterPro" id="IPR036663">
    <property type="entry name" value="Fumarylacetoacetase_C_sf"/>
</dbReference>
<keyword evidence="1" id="KW-0479">Metal-binding</keyword>
<keyword evidence="4" id="KW-1185">Reference proteome</keyword>
<evidence type="ECO:0000313" key="4">
    <source>
        <dbReference type="Proteomes" id="UP001156706"/>
    </source>
</evidence>
<comment type="caution">
    <text evidence="3">The sequence shown here is derived from an EMBL/GenBank/DDBJ whole genome shotgun (WGS) entry which is preliminary data.</text>
</comment>
<feature type="domain" description="Fumarylacetoacetase-like C-terminal" evidence="2">
    <location>
        <begin position="25"/>
        <end position="223"/>
    </location>
</feature>
<proteinExistence type="predicted"/>
<evidence type="ECO:0000259" key="2">
    <source>
        <dbReference type="Pfam" id="PF01557"/>
    </source>
</evidence>
<evidence type="ECO:0000256" key="1">
    <source>
        <dbReference type="ARBA" id="ARBA00022723"/>
    </source>
</evidence>